<keyword evidence="1" id="KW-1133">Transmembrane helix</keyword>
<name>A0A6P7GNI5_DIAVI</name>
<gene>
    <name evidence="2" type="primary">LOC114340975</name>
</gene>
<sequence>MYLYQRHDQFLQAAVSSLKLDSNVYSVAPSVVFLSSMFALMYIYFSRYSYSEWQVGIYHNLVFHWAYFYIARIWLVIVKLARFLIEYMDKYIEANCRKDEIIQNQILTHTCIFFVMLILSMFPLALLIPQLFHNQRMPNFFTWIVNDNIRHNTEIGTSIPYLERPPNILEQPHKRSAASYRSKISSSFINPVARDIKVSAMRISRSMMTVQRGTMT</sequence>
<evidence type="ECO:0000256" key="1">
    <source>
        <dbReference type="SAM" id="Phobius"/>
    </source>
</evidence>
<accession>A0A6P7GNI5</accession>
<dbReference type="AlphaFoldDB" id="A0A6P7GNI5"/>
<keyword evidence="1" id="KW-0812">Transmembrane</keyword>
<reference evidence="2" key="1">
    <citation type="submission" date="2025-08" db="UniProtKB">
        <authorList>
            <consortium name="RefSeq"/>
        </authorList>
    </citation>
    <scope>IDENTIFICATION</scope>
    <source>
        <tissue evidence="2">Whole insect</tissue>
    </source>
</reference>
<keyword evidence="1" id="KW-0472">Membrane</keyword>
<protein>
    <submittedName>
        <fullName evidence="2">Uncharacterized protein LOC114340975</fullName>
    </submittedName>
</protein>
<feature type="transmembrane region" description="Helical" evidence="1">
    <location>
        <begin position="24"/>
        <end position="45"/>
    </location>
</feature>
<dbReference type="InParanoid" id="A0A6P7GNI5"/>
<organism evidence="2">
    <name type="scientific">Diabrotica virgifera virgifera</name>
    <name type="common">western corn rootworm</name>
    <dbReference type="NCBI Taxonomy" id="50390"/>
    <lineage>
        <taxon>Eukaryota</taxon>
        <taxon>Metazoa</taxon>
        <taxon>Ecdysozoa</taxon>
        <taxon>Arthropoda</taxon>
        <taxon>Hexapoda</taxon>
        <taxon>Insecta</taxon>
        <taxon>Pterygota</taxon>
        <taxon>Neoptera</taxon>
        <taxon>Endopterygota</taxon>
        <taxon>Coleoptera</taxon>
        <taxon>Polyphaga</taxon>
        <taxon>Cucujiformia</taxon>
        <taxon>Chrysomeloidea</taxon>
        <taxon>Chrysomelidae</taxon>
        <taxon>Galerucinae</taxon>
        <taxon>Diabroticina</taxon>
        <taxon>Diabroticites</taxon>
        <taxon>Diabrotica</taxon>
    </lineage>
</organism>
<feature type="transmembrane region" description="Helical" evidence="1">
    <location>
        <begin position="65"/>
        <end position="85"/>
    </location>
</feature>
<evidence type="ECO:0000313" key="2">
    <source>
        <dbReference type="RefSeq" id="XP_028147562.1"/>
    </source>
</evidence>
<dbReference type="RefSeq" id="XP_028147562.1">
    <property type="nucleotide sequence ID" value="XM_028291761.1"/>
</dbReference>
<feature type="transmembrane region" description="Helical" evidence="1">
    <location>
        <begin position="106"/>
        <end position="128"/>
    </location>
</feature>
<proteinExistence type="predicted"/>